<feature type="transmembrane region" description="Helical" evidence="6">
    <location>
        <begin position="120"/>
        <end position="146"/>
    </location>
</feature>
<feature type="region of interest" description="Disordered" evidence="5">
    <location>
        <begin position="68"/>
        <end position="91"/>
    </location>
</feature>
<feature type="transmembrane region" description="Helical" evidence="6">
    <location>
        <begin position="96"/>
        <end position="114"/>
    </location>
</feature>
<evidence type="ECO:0000313" key="8">
    <source>
        <dbReference type="EMBL" id="MBL0886046.1"/>
    </source>
</evidence>
<evidence type="ECO:0000259" key="7">
    <source>
        <dbReference type="Pfam" id="PF05154"/>
    </source>
</evidence>
<feature type="domain" description="TM2" evidence="7">
    <location>
        <begin position="92"/>
        <end position="139"/>
    </location>
</feature>
<keyword evidence="3 6" id="KW-1133">Transmembrane helix</keyword>
<gene>
    <name evidence="8" type="ORF">HGK34_07125</name>
</gene>
<organism evidence="8 9">
    <name type="scientific">Myceligenerans indicum</name>
    <dbReference type="NCBI Taxonomy" id="2593663"/>
    <lineage>
        <taxon>Bacteria</taxon>
        <taxon>Bacillati</taxon>
        <taxon>Actinomycetota</taxon>
        <taxon>Actinomycetes</taxon>
        <taxon>Micrococcales</taxon>
        <taxon>Promicromonosporaceae</taxon>
        <taxon>Myceligenerans</taxon>
    </lineage>
</organism>
<dbReference type="Pfam" id="PF05154">
    <property type="entry name" value="TM2"/>
    <property type="match status" value="1"/>
</dbReference>
<evidence type="ECO:0000256" key="5">
    <source>
        <dbReference type="SAM" id="MobiDB-lite"/>
    </source>
</evidence>
<evidence type="ECO:0000256" key="2">
    <source>
        <dbReference type="ARBA" id="ARBA00022692"/>
    </source>
</evidence>
<dbReference type="InterPro" id="IPR007829">
    <property type="entry name" value="TM2"/>
</dbReference>
<keyword evidence="9" id="KW-1185">Reference proteome</keyword>
<reference evidence="8 9" key="1">
    <citation type="journal article" date="2021" name="Arch. Microbiol.">
        <title>Myceligenerans indicum sp. nov., an actinobacterium isolated from mangrove sediment of Sundarbans, India.</title>
        <authorList>
            <person name="Asha K."/>
            <person name="Bhadury P."/>
        </authorList>
    </citation>
    <scope>NUCLEOTIDE SEQUENCE [LARGE SCALE GENOMIC DNA]</scope>
    <source>
        <strain evidence="8 9">I2</strain>
    </source>
</reference>
<name>A0ABS1LII6_9MICO</name>
<evidence type="ECO:0000256" key="6">
    <source>
        <dbReference type="SAM" id="Phobius"/>
    </source>
</evidence>
<evidence type="ECO:0000256" key="1">
    <source>
        <dbReference type="ARBA" id="ARBA00004141"/>
    </source>
</evidence>
<evidence type="ECO:0000256" key="3">
    <source>
        <dbReference type="ARBA" id="ARBA00022989"/>
    </source>
</evidence>
<protein>
    <submittedName>
        <fullName evidence="8">TM2 domain-containing protein</fullName>
    </submittedName>
</protein>
<comment type="subcellular location">
    <subcellularLocation>
        <location evidence="1">Membrane</location>
        <topology evidence="1">Multi-pass membrane protein</topology>
    </subcellularLocation>
</comment>
<feature type="region of interest" description="Disordered" evidence="5">
    <location>
        <begin position="1"/>
        <end position="36"/>
    </location>
</feature>
<dbReference type="EMBL" id="JABBYC010000008">
    <property type="protein sequence ID" value="MBL0886046.1"/>
    <property type="molecule type" value="Genomic_DNA"/>
</dbReference>
<evidence type="ECO:0000313" key="9">
    <source>
        <dbReference type="Proteomes" id="UP000675409"/>
    </source>
</evidence>
<sequence length="170" mass="18227">MVRAPIITDVAGKPNPTTPPATGDAVNRHHPNDEPTEAIDYEKTVQVPGGRPLDETIPLPGGERVESGYTRPLHFPGSTPPPPQHPTSATRGKSRVVAGLLGIFLGALGAHRFYLGYRALGFVMLAITVIGAIANFGFISAIWGVVEGILYLALRKGYWAVDAKQRPLRD</sequence>
<comment type="caution">
    <text evidence="8">The sequence shown here is derived from an EMBL/GenBank/DDBJ whole genome shotgun (WGS) entry which is preliminary data.</text>
</comment>
<keyword evidence="2 6" id="KW-0812">Transmembrane</keyword>
<proteinExistence type="predicted"/>
<accession>A0ABS1LII6</accession>
<evidence type="ECO:0000256" key="4">
    <source>
        <dbReference type="ARBA" id="ARBA00023136"/>
    </source>
</evidence>
<keyword evidence="4 6" id="KW-0472">Membrane</keyword>
<dbReference type="Proteomes" id="UP000675409">
    <property type="component" value="Unassembled WGS sequence"/>
</dbReference>